<dbReference type="Proteomes" id="UP000799440">
    <property type="component" value="Unassembled WGS sequence"/>
</dbReference>
<accession>A0A6A6UWT9</accession>
<dbReference type="AlphaFoldDB" id="A0A6A6UWT9"/>
<proteinExistence type="predicted"/>
<gene>
    <name evidence="1" type="ORF">M011DRAFT_530194</name>
</gene>
<evidence type="ECO:0000313" key="2">
    <source>
        <dbReference type="Proteomes" id="UP000799440"/>
    </source>
</evidence>
<name>A0A6A6UWT9_9PLEO</name>
<evidence type="ECO:0000313" key="1">
    <source>
        <dbReference type="EMBL" id="KAF2741924.1"/>
    </source>
</evidence>
<keyword evidence="2" id="KW-1185">Reference proteome</keyword>
<sequence length="283" mass="32816">MTSRRAMRNLFANPRVTINPGEICTFCREPPNDTNVPFYFMGCFPTSIESHDHSKSGCAFKSMLNFLKEFGHERPLNWDHVPVCSSCAHEAEDVAKDARYRLCCFRRTHATIEGQLVTTDYGEPLHRAWKSLQDFWNSRNYDALILDHTHTAMRKNKAWPVTVYKNPFPCHPDLFAADMERNKKVWRALAPIHGVMEFANTFHQEVDLQRKIGDDGSFTPGISTHLLELWERAKPSAALFGTYQLQYELSRDNYDQYEEILSLLKDLERAQTLFESCEDEVVE</sequence>
<dbReference type="EMBL" id="MU006619">
    <property type="protein sequence ID" value="KAF2741924.1"/>
    <property type="molecule type" value="Genomic_DNA"/>
</dbReference>
<reference evidence="1" key="1">
    <citation type="journal article" date="2020" name="Stud. Mycol.">
        <title>101 Dothideomycetes genomes: a test case for predicting lifestyles and emergence of pathogens.</title>
        <authorList>
            <person name="Haridas S."/>
            <person name="Albert R."/>
            <person name="Binder M."/>
            <person name="Bloem J."/>
            <person name="Labutti K."/>
            <person name="Salamov A."/>
            <person name="Andreopoulos B."/>
            <person name="Baker S."/>
            <person name="Barry K."/>
            <person name="Bills G."/>
            <person name="Bluhm B."/>
            <person name="Cannon C."/>
            <person name="Castanera R."/>
            <person name="Culley D."/>
            <person name="Daum C."/>
            <person name="Ezra D."/>
            <person name="Gonzalez J."/>
            <person name="Henrissat B."/>
            <person name="Kuo A."/>
            <person name="Liang C."/>
            <person name="Lipzen A."/>
            <person name="Lutzoni F."/>
            <person name="Magnuson J."/>
            <person name="Mondo S."/>
            <person name="Nolan M."/>
            <person name="Ohm R."/>
            <person name="Pangilinan J."/>
            <person name="Park H.-J."/>
            <person name="Ramirez L."/>
            <person name="Alfaro M."/>
            <person name="Sun H."/>
            <person name="Tritt A."/>
            <person name="Yoshinaga Y."/>
            <person name="Zwiers L.-H."/>
            <person name="Turgeon B."/>
            <person name="Goodwin S."/>
            <person name="Spatafora J."/>
            <person name="Crous P."/>
            <person name="Grigoriev I."/>
        </authorList>
    </citation>
    <scope>NUCLEOTIDE SEQUENCE</scope>
    <source>
        <strain evidence="1">CBS 119925</strain>
    </source>
</reference>
<organism evidence="1 2">
    <name type="scientific">Sporormia fimetaria CBS 119925</name>
    <dbReference type="NCBI Taxonomy" id="1340428"/>
    <lineage>
        <taxon>Eukaryota</taxon>
        <taxon>Fungi</taxon>
        <taxon>Dikarya</taxon>
        <taxon>Ascomycota</taxon>
        <taxon>Pezizomycotina</taxon>
        <taxon>Dothideomycetes</taxon>
        <taxon>Pleosporomycetidae</taxon>
        <taxon>Pleosporales</taxon>
        <taxon>Sporormiaceae</taxon>
        <taxon>Sporormia</taxon>
    </lineage>
</organism>
<protein>
    <submittedName>
        <fullName evidence="1">Uncharacterized protein</fullName>
    </submittedName>
</protein>